<feature type="compositionally biased region" description="Acidic residues" evidence="5">
    <location>
        <begin position="120"/>
        <end position="129"/>
    </location>
</feature>
<dbReference type="Gene3D" id="3.30.40.10">
    <property type="entry name" value="Zinc/RING finger domain, C3HC4 (zinc finger)"/>
    <property type="match status" value="1"/>
</dbReference>
<gene>
    <name evidence="7" type="ORF">GFSPODELE1_LOCUS3427</name>
</gene>
<evidence type="ECO:0000313" key="7">
    <source>
        <dbReference type="EMBL" id="CAL1701092.1"/>
    </source>
</evidence>
<dbReference type="SUPFAM" id="SSF57850">
    <property type="entry name" value="RING/U-box"/>
    <property type="match status" value="1"/>
</dbReference>
<keyword evidence="2 4" id="KW-0863">Zinc-finger</keyword>
<dbReference type="InterPro" id="IPR013083">
    <property type="entry name" value="Znf_RING/FYVE/PHD"/>
</dbReference>
<feature type="region of interest" description="Disordered" evidence="5">
    <location>
        <begin position="108"/>
        <end position="129"/>
    </location>
</feature>
<dbReference type="Pfam" id="PF00097">
    <property type="entry name" value="zf-C3HC4"/>
    <property type="match status" value="1"/>
</dbReference>
<dbReference type="Proteomes" id="UP001497453">
    <property type="component" value="Chromosome 2"/>
</dbReference>
<keyword evidence="1" id="KW-0479">Metal-binding</keyword>
<evidence type="ECO:0000313" key="8">
    <source>
        <dbReference type="Proteomes" id="UP001497453"/>
    </source>
</evidence>
<dbReference type="PROSITE" id="PS50089">
    <property type="entry name" value="ZF_RING_2"/>
    <property type="match status" value="1"/>
</dbReference>
<dbReference type="InterPro" id="IPR018957">
    <property type="entry name" value="Znf_C3HC4_RING-type"/>
</dbReference>
<sequence>MEGVMPMTTLQRIAQAIHKLPTLNSDEVPAEDSCPICLMSFSSICSGSLQNEGTLDICGRTVQLRGVTKLEGCGHVFCRVDLIEWIRGRHGTCPACRHTFLDVKPLSESDYGSSDGDYVPGEEDEEDDEDGFLDYEAFTEEEEMDAFEDFHFHSRYFHAEDEDGGGPGTVLPRYLSPDPGGVGHSEHLGLGDADAEDIEIDMDGVDEWADHEDESLENWGLSDGYGSESLSEGDISMPVADQSSGLDAAVIYSGDNRVSPPEASGSQGQPK</sequence>
<accession>A0ABP1D205</accession>
<feature type="compositionally biased region" description="Low complexity" evidence="5">
    <location>
        <begin position="109"/>
        <end position="118"/>
    </location>
</feature>
<name>A0ABP1D205_9APHY</name>
<evidence type="ECO:0000256" key="1">
    <source>
        <dbReference type="ARBA" id="ARBA00022723"/>
    </source>
</evidence>
<evidence type="ECO:0000256" key="4">
    <source>
        <dbReference type="PROSITE-ProRule" id="PRU00175"/>
    </source>
</evidence>
<feature type="region of interest" description="Disordered" evidence="5">
    <location>
        <begin position="213"/>
        <end position="271"/>
    </location>
</feature>
<evidence type="ECO:0000256" key="2">
    <source>
        <dbReference type="ARBA" id="ARBA00022771"/>
    </source>
</evidence>
<feature type="domain" description="RING-type" evidence="6">
    <location>
        <begin position="34"/>
        <end position="97"/>
    </location>
</feature>
<protein>
    <recommendedName>
        <fullName evidence="6">RING-type domain-containing protein</fullName>
    </recommendedName>
</protein>
<keyword evidence="8" id="KW-1185">Reference proteome</keyword>
<organism evidence="7 8">
    <name type="scientific">Somion occarium</name>
    <dbReference type="NCBI Taxonomy" id="3059160"/>
    <lineage>
        <taxon>Eukaryota</taxon>
        <taxon>Fungi</taxon>
        <taxon>Dikarya</taxon>
        <taxon>Basidiomycota</taxon>
        <taxon>Agaricomycotina</taxon>
        <taxon>Agaricomycetes</taxon>
        <taxon>Polyporales</taxon>
        <taxon>Cerrenaceae</taxon>
        <taxon>Somion</taxon>
    </lineage>
</organism>
<keyword evidence="3" id="KW-0862">Zinc</keyword>
<evidence type="ECO:0000256" key="3">
    <source>
        <dbReference type="ARBA" id="ARBA00022833"/>
    </source>
</evidence>
<evidence type="ECO:0000256" key="5">
    <source>
        <dbReference type="SAM" id="MobiDB-lite"/>
    </source>
</evidence>
<evidence type="ECO:0000259" key="6">
    <source>
        <dbReference type="PROSITE" id="PS50089"/>
    </source>
</evidence>
<reference evidence="8" key="1">
    <citation type="submission" date="2024-04" db="EMBL/GenBank/DDBJ databases">
        <authorList>
            <person name="Shaw F."/>
            <person name="Minotto A."/>
        </authorList>
    </citation>
    <scope>NUCLEOTIDE SEQUENCE [LARGE SCALE GENOMIC DNA]</scope>
</reference>
<proteinExistence type="predicted"/>
<dbReference type="InterPro" id="IPR001841">
    <property type="entry name" value="Znf_RING"/>
</dbReference>
<dbReference type="EMBL" id="OZ037945">
    <property type="protein sequence ID" value="CAL1701092.1"/>
    <property type="molecule type" value="Genomic_DNA"/>
</dbReference>